<keyword evidence="4 6" id="KW-1133">Transmembrane helix</keyword>
<dbReference type="InterPro" id="IPR002797">
    <property type="entry name" value="Polysacc_synth"/>
</dbReference>
<dbReference type="PANTHER" id="PTHR30250">
    <property type="entry name" value="PST FAMILY PREDICTED COLANIC ACID TRANSPORTER"/>
    <property type="match status" value="1"/>
</dbReference>
<evidence type="ECO:0000313" key="7">
    <source>
        <dbReference type="EMBL" id="QHH90501.1"/>
    </source>
</evidence>
<evidence type="ECO:0000256" key="3">
    <source>
        <dbReference type="ARBA" id="ARBA00022692"/>
    </source>
</evidence>
<feature type="transmembrane region" description="Helical" evidence="6">
    <location>
        <begin position="257"/>
        <end position="279"/>
    </location>
</feature>
<feature type="transmembrane region" description="Helical" evidence="6">
    <location>
        <begin position="362"/>
        <end position="383"/>
    </location>
</feature>
<sequence>MLESNSKLFKKSFKNILYSFSAQGIALILSITRVLLIPKIIGIEEYSYWQLFLFWIGYVGFFHFGFNDGILLKYGGRKYSDLDNKLLRSQFIILLISQIIVAVLMVIFTSLYSVEEERIFIGYSVALSLVVNNICGFYWCILQSTNRFKEYSRAVTIDKFIFLFCIILMMIVNVRDFEIYVIVYLITTIISLIYTLYTCRDLIVGKLSSFQESIKETYDNVSIGVKLMIANVASMLILGAGRFIIDRFWGIETFGKISLALSITSMILLFINAISIVLFPALRQVSKERLVETYIVLRTLLMYLLAGLLVLYIPIQYVLNLWLPKYTESLKYLAILFPLCIFEGKMQMLISTYLKVFRRESVLLIINIVSVSISVLLSVIAAIVFNSVLFVIISMVLGVLIRCLIAELYLSKILNVNLIKGFIYDFILTSIFMISSWYLQGVKSFLVYSTAYLILLYCGRSDIRYALNSIKNYRKV</sequence>
<feature type="transmembrane region" description="Helical" evidence="6">
    <location>
        <begin position="16"/>
        <end position="36"/>
    </location>
</feature>
<feature type="transmembrane region" description="Helical" evidence="6">
    <location>
        <begin position="445"/>
        <end position="467"/>
    </location>
</feature>
<keyword evidence="5 6" id="KW-0472">Membrane</keyword>
<dbReference type="Pfam" id="PF01943">
    <property type="entry name" value="Polysacc_synt"/>
    <property type="match status" value="1"/>
</dbReference>
<evidence type="ECO:0000256" key="6">
    <source>
        <dbReference type="SAM" id="Phobius"/>
    </source>
</evidence>
<feature type="transmembrane region" description="Helical" evidence="6">
    <location>
        <begin position="120"/>
        <end position="142"/>
    </location>
</feature>
<gene>
    <name evidence="7" type="ORF">FPL01_18345</name>
</gene>
<feature type="transmembrane region" description="Helical" evidence="6">
    <location>
        <begin position="48"/>
        <end position="70"/>
    </location>
</feature>
<evidence type="ECO:0000256" key="2">
    <source>
        <dbReference type="ARBA" id="ARBA00022475"/>
    </source>
</evidence>
<name>A0ABX6I6R9_9BACI</name>
<feature type="transmembrane region" description="Helical" evidence="6">
    <location>
        <begin position="179"/>
        <end position="199"/>
    </location>
</feature>
<comment type="subcellular location">
    <subcellularLocation>
        <location evidence="1">Cell membrane</location>
        <topology evidence="1">Multi-pass membrane protein</topology>
    </subcellularLocation>
</comment>
<organism evidence="7 8">
    <name type="scientific">Bacillus pacificus</name>
    <dbReference type="NCBI Taxonomy" id="2026187"/>
    <lineage>
        <taxon>Bacteria</taxon>
        <taxon>Bacillati</taxon>
        <taxon>Bacillota</taxon>
        <taxon>Bacilli</taxon>
        <taxon>Bacillales</taxon>
        <taxon>Bacillaceae</taxon>
        <taxon>Bacillus</taxon>
        <taxon>Bacillus cereus group</taxon>
    </lineage>
</organism>
<feature type="transmembrane region" description="Helical" evidence="6">
    <location>
        <begin position="422"/>
        <end position="439"/>
    </location>
</feature>
<feature type="transmembrane region" description="Helical" evidence="6">
    <location>
        <begin position="300"/>
        <end position="319"/>
    </location>
</feature>
<feature type="transmembrane region" description="Helical" evidence="6">
    <location>
        <begin position="91"/>
        <end position="114"/>
    </location>
</feature>
<dbReference type="Proteomes" id="UP000464796">
    <property type="component" value="Chromosome"/>
</dbReference>
<feature type="transmembrane region" description="Helical" evidence="6">
    <location>
        <begin position="389"/>
        <end position="410"/>
    </location>
</feature>
<keyword evidence="2" id="KW-1003">Cell membrane</keyword>
<feature type="transmembrane region" description="Helical" evidence="6">
    <location>
        <begin position="331"/>
        <end position="350"/>
    </location>
</feature>
<evidence type="ECO:0000256" key="1">
    <source>
        <dbReference type="ARBA" id="ARBA00004651"/>
    </source>
</evidence>
<feature type="transmembrane region" description="Helical" evidence="6">
    <location>
        <begin position="154"/>
        <end position="173"/>
    </location>
</feature>
<evidence type="ECO:0000313" key="8">
    <source>
        <dbReference type="Proteomes" id="UP000464796"/>
    </source>
</evidence>
<accession>A0ABX6I6R9</accession>
<evidence type="ECO:0000256" key="5">
    <source>
        <dbReference type="ARBA" id="ARBA00023136"/>
    </source>
</evidence>
<dbReference type="PANTHER" id="PTHR30250:SF11">
    <property type="entry name" value="O-ANTIGEN TRANSPORTER-RELATED"/>
    <property type="match status" value="1"/>
</dbReference>
<dbReference type="EMBL" id="CP041979">
    <property type="protein sequence ID" value="QHH90501.1"/>
    <property type="molecule type" value="Genomic_DNA"/>
</dbReference>
<evidence type="ECO:0000256" key="4">
    <source>
        <dbReference type="ARBA" id="ARBA00022989"/>
    </source>
</evidence>
<proteinExistence type="predicted"/>
<reference evidence="7 8" key="1">
    <citation type="submission" date="2019-07" db="EMBL/GenBank/DDBJ databases">
        <authorList>
            <person name="Yu W.S."/>
            <person name="Cheong H.-M."/>
            <person name="Choi Y."/>
            <person name="Hwang K.J."/>
            <person name="Jung K."/>
            <person name="Lee S."/>
            <person name="Choi C."/>
        </authorList>
    </citation>
    <scope>NUCLEOTIDE SEQUENCE [LARGE SCALE GENOMIC DNA]</scope>
    <source>
        <strain evidence="7 8">NCCP 15909</strain>
    </source>
</reference>
<protein>
    <submittedName>
        <fullName evidence="7">Oligosaccharide flippase family protein</fullName>
    </submittedName>
</protein>
<dbReference type="InterPro" id="IPR050833">
    <property type="entry name" value="Poly_Biosynth_Transport"/>
</dbReference>
<feature type="transmembrane region" description="Helical" evidence="6">
    <location>
        <begin position="220"/>
        <end position="245"/>
    </location>
</feature>
<keyword evidence="8" id="KW-1185">Reference proteome</keyword>
<keyword evidence="3 6" id="KW-0812">Transmembrane</keyword>